<feature type="domain" description="Pre-mRNA-splicing helicase BRR2-like plug" evidence="3">
    <location>
        <begin position="80"/>
        <end position="143"/>
    </location>
</feature>
<accession>A0AA35RRV1</accession>
<dbReference type="InterPro" id="IPR048863">
    <property type="entry name" value="BRR2_plug"/>
</dbReference>
<protein>
    <submittedName>
        <fullName evidence="4">U5 small nuclear ribonucleoprotein 200 kDa helicase</fullName>
    </submittedName>
</protein>
<keyword evidence="5" id="KW-1185">Reference proteome</keyword>
<feature type="compositionally biased region" description="Basic residues" evidence="1">
    <location>
        <begin position="1"/>
        <end position="11"/>
    </location>
</feature>
<reference evidence="4" key="1">
    <citation type="submission" date="2023-03" db="EMBL/GenBank/DDBJ databases">
        <authorList>
            <person name="Steffen K."/>
            <person name="Cardenas P."/>
        </authorList>
    </citation>
    <scope>NUCLEOTIDE SEQUENCE</scope>
</reference>
<evidence type="ECO:0000259" key="3">
    <source>
        <dbReference type="Pfam" id="PF21188"/>
    </source>
</evidence>
<gene>
    <name evidence="4" type="ORF">GBAR_LOCUS9456</name>
</gene>
<dbReference type="InterPro" id="IPR041094">
    <property type="entry name" value="Brr2_helicase_PWI"/>
</dbReference>
<dbReference type="GO" id="GO:0004386">
    <property type="term" value="F:helicase activity"/>
    <property type="evidence" value="ECO:0007669"/>
    <property type="project" value="UniProtKB-KW"/>
</dbReference>
<dbReference type="Proteomes" id="UP001174909">
    <property type="component" value="Unassembled WGS sequence"/>
</dbReference>
<keyword evidence="4" id="KW-0067">ATP-binding</keyword>
<sequence>MRQRARFRRWSGKLTGTRMGDRAERTRPPVPQADKPKKKKSRRTSEPAEDYPVIAKGSSLLSSEMEELSGVYYRPRTRETKSTYEILLSFIQKMIGDQPRDVLCGAADEVLATLKADHMKEKEKKKEISSLLGALDDETFAMLSGLGRRITDYGTDKGAAMETDAIDENYGVAVVFQEEEGEEGGRTENVVATEQDPADDEEEGMEAEFEGVIHGVIDSERAGAEKAKEKLEPRSVDAYWLQRELNKFFKDPIVSLKKAGRSPRDSQGAGDIRGCETKMSSSSARPVSVHQW</sequence>
<evidence type="ECO:0000313" key="5">
    <source>
        <dbReference type="Proteomes" id="UP001174909"/>
    </source>
</evidence>
<evidence type="ECO:0000259" key="2">
    <source>
        <dbReference type="Pfam" id="PF18149"/>
    </source>
</evidence>
<feature type="region of interest" description="Disordered" evidence="1">
    <location>
        <begin position="257"/>
        <end position="292"/>
    </location>
</feature>
<comment type="caution">
    <text evidence="4">The sequence shown here is derived from an EMBL/GenBank/DDBJ whole genome shotgun (WGS) entry which is preliminary data.</text>
</comment>
<dbReference type="GO" id="GO:1990904">
    <property type="term" value="C:ribonucleoprotein complex"/>
    <property type="evidence" value="ECO:0007669"/>
    <property type="project" value="UniProtKB-KW"/>
</dbReference>
<feature type="region of interest" description="Disordered" evidence="1">
    <location>
        <begin position="1"/>
        <end position="55"/>
    </location>
</feature>
<keyword evidence="4" id="KW-0347">Helicase</keyword>
<feature type="domain" description="Brr2 N-terminal helicase PWI" evidence="2">
    <location>
        <begin position="228"/>
        <end position="260"/>
    </location>
</feature>
<dbReference type="EMBL" id="CASHTH010001428">
    <property type="protein sequence ID" value="CAI8015216.1"/>
    <property type="molecule type" value="Genomic_DNA"/>
</dbReference>
<organism evidence="4 5">
    <name type="scientific">Geodia barretti</name>
    <name type="common">Barrett's horny sponge</name>
    <dbReference type="NCBI Taxonomy" id="519541"/>
    <lineage>
        <taxon>Eukaryota</taxon>
        <taxon>Metazoa</taxon>
        <taxon>Porifera</taxon>
        <taxon>Demospongiae</taxon>
        <taxon>Heteroscleromorpha</taxon>
        <taxon>Tetractinellida</taxon>
        <taxon>Astrophorina</taxon>
        <taxon>Geodiidae</taxon>
        <taxon>Geodia</taxon>
    </lineage>
</organism>
<proteinExistence type="predicted"/>
<keyword evidence="4" id="KW-0687">Ribonucleoprotein</keyword>
<dbReference type="Pfam" id="PF21188">
    <property type="entry name" value="BRR2_plug"/>
    <property type="match status" value="1"/>
</dbReference>
<evidence type="ECO:0000256" key="1">
    <source>
        <dbReference type="SAM" id="MobiDB-lite"/>
    </source>
</evidence>
<dbReference type="AlphaFoldDB" id="A0AA35RRV1"/>
<evidence type="ECO:0000313" key="4">
    <source>
        <dbReference type="EMBL" id="CAI8015216.1"/>
    </source>
</evidence>
<keyword evidence="4" id="KW-0547">Nucleotide-binding</keyword>
<dbReference type="Pfam" id="PF18149">
    <property type="entry name" value="Helicase_PWI"/>
    <property type="match status" value="1"/>
</dbReference>
<name>A0AA35RRV1_GEOBA</name>
<keyword evidence="4" id="KW-0378">Hydrolase</keyword>
<feature type="compositionally biased region" description="Polar residues" evidence="1">
    <location>
        <begin position="278"/>
        <end position="292"/>
    </location>
</feature>